<evidence type="ECO:0000313" key="2">
    <source>
        <dbReference type="EMBL" id="POM73716.1"/>
    </source>
</evidence>
<dbReference type="OrthoDB" id="128391at2759"/>
<organism evidence="2 3">
    <name type="scientific">Phytophthora palmivora</name>
    <dbReference type="NCBI Taxonomy" id="4796"/>
    <lineage>
        <taxon>Eukaryota</taxon>
        <taxon>Sar</taxon>
        <taxon>Stramenopiles</taxon>
        <taxon>Oomycota</taxon>
        <taxon>Peronosporomycetes</taxon>
        <taxon>Peronosporales</taxon>
        <taxon>Peronosporaceae</taxon>
        <taxon>Phytophthora</taxon>
    </lineage>
</organism>
<feature type="compositionally biased region" description="Low complexity" evidence="1">
    <location>
        <begin position="133"/>
        <end position="152"/>
    </location>
</feature>
<evidence type="ECO:0000256" key="1">
    <source>
        <dbReference type="SAM" id="MobiDB-lite"/>
    </source>
</evidence>
<reference evidence="2 3" key="1">
    <citation type="journal article" date="2017" name="Genome Biol. Evol.">
        <title>Phytophthora megakarya and P. palmivora, closely related causal agents of cacao black pod rot, underwent increases in genome sizes and gene numbers by different mechanisms.</title>
        <authorList>
            <person name="Ali S.S."/>
            <person name="Shao J."/>
            <person name="Lary D.J."/>
            <person name="Kronmiller B."/>
            <person name="Shen D."/>
            <person name="Strem M.D."/>
            <person name="Amoako-Attah I."/>
            <person name="Akrofi A.Y."/>
            <person name="Begoude B.A."/>
            <person name="Ten Hoopen G.M."/>
            <person name="Coulibaly K."/>
            <person name="Kebe B.I."/>
            <person name="Melnick R.L."/>
            <person name="Guiltinan M.J."/>
            <person name="Tyler B.M."/>
            <person name="Meinhardt L.W."/>
            <person name="Bailey B.A."/>
        </authorList>
    </citation>
    <scope>NUCLEOTIDE SEQUENCE [LARGE SCALE GENOMIC DNA]</scope>
    <source>
        <strain evidence="3">sbr112.9</strain>
    </source>
</reference>
<evidence type="ECO:0000313" key="3">
    <source>
        <dbReference type="Proteomes" id="UP000237271"/>
    </source>
</evidence>
<protein>
    <submittedName>
        <fullName evidence="2">Uncharacterized protein</fullName>
    </submittedName>
</protein>
<dbReference type="Proteomes" id="UP000237271">
    <property type="component" value="Unassembled WGS sequence"/>
</dbReference>
<accession>A0A2P4Y7D1</accession>
<proteinExistence type="predicted"/>
<feature type="region of interest" description="Disordered" evidence="1">
    <location>
        <begin position="72"/>
        <end position="109"/>
    </location>
</feature>
<dbReference type="AlphaFoldDB" id="A0A2P4Y7D1"/>
<sequence length="241" mass="25715">MTAARGTKALRQAWAELAEEVTQLNNGDIVSVEQCRNKLKALRNKWMAHHAGMASEPVGIALMDALWGDGKEVMTSPRQSRPSPEHPKHVKKPRVASTSTSDVRTKALTPIAPAPAPVLTAVSAPTPLTSASASVSAATPTSTSEPTTSAASQADSGVSKVHPAQPLDVVMQEFTHIASTTSEAAQPTTNPSLDNEGLSKIEKLLDDRFAKVLEGQEKQLQLMEVQNKLLGQLLAVFQRDE</sequence>
<comment type="caution">
    <text evidence="2">The sequence shown here is derived from an EMBL/GenBank/DDBJ whole genome shotgun (WGS) entry which is preliminary data.</text>
</comment>
<feature type="region of interest" description="Disordered" evidence="1">
    <location>
        <begin position="133"/>
        <end position="160"/>
    </location>
</feature>
<dbReference type="EMBL" id="NCKW01005032">
    <property type="protein sequence ID" value="POM73716.1"/>
    <property type="molecule type" value="Genomic_DNA"/>
</dbReference>
<gene>
    <name evidence="2" type="ORF">PHPALM_9415</name>
</gene>
<name>A0A2P4Y7D1_9STRA</name>
<keyword evidence="3" id="KW-1185">Reference proteome</keyword>